<proteinExistence type="predicted"/>
<dbReference type="EMBL" id="JARRAG010000001">
    <property type="protein sequence ID" value="MDG3003345.1"/>
    <property type="molecule type" value="Genomic_DNA"/>
</dbReference>
<dbReference type="Proteomes" id="UP001216907">
    <property type="component" value="Unassembled WGS sequence"/>
</dbReference>
<dbReference type="RefSeq" id="WP_277859698.1">
    <property type="nucleotide sequence ID" value="NZ_JARRAG010000001.1"/>
</dbReference>
<reference evidence="1 2" key="1">
    <citation type="submission" date="2023-03" db="EMBL/GenBank/DDBJ databases">
        <title>Paludisphaera mucosa sp. nov. a novel planctomycete from northern fen.</title>
        <authorList>
            <person name="Ivanova A."/>
        </authorList>
    </citation>
    <scope>NUCLEOTIDE SEQUENCE [LARGE SCALE GENOMIC DNA]</scope>
    <source>
        <strain evidence="1 2">Pla2</strain>
    </source>
</reference>
<comment type="caution">
    <text evidence="1">The sequence shown here is derived from an EMBL/GenBank/DDBJ whole genome shotgun (WGS) entry which is preliminary data.</text>
</comment>
<dbReference type="InterPro" id="IPR021302">
    <property type="entry name" value="DUF2780_VcgC/VcgE"/>
</dbReference>
<sequence>MSEILQSLARAAGVDSGSVEKILGGVLALLKDKVDPEAYAAVESKIPDAQRLASEASGPSASGGILGQFAEMAGKVLGSGSGGGESADLLGRFLKLGIPVSTLTAVLPQILKFLSTHLPADILSQVAKALPAIPGVDVSALLGVPDVKPPTDTDADLEA</sequence>
<protein>
    <recommendedName>
        <fullName evidence="3">DUF937 domain-containing protein</fullName>
    </recommendedName>
</protein>
<evidence type="ECO:0000313" key="2">
    <source>
        <dbReference type="Proteomes" id="UP001216907"/>
    </source>
</evidence>
<accession>A0ABT6F6X6</accession>
<organism evidence="1 2">
    <name type="scientific">Paludisphaera mucosa</name>
    <dbReference type="NCBI Taxonomy" id="3030827"/>
    <lineage>
        <taxon>Bacteria</taxon>
        <taxon>Pseudomonadati</taxon>
        <taxon>Planctomycetota</taxon>
        <taxon>Planctomycetia</taxon>
        <taxon>Isosphaerales</taxon>
        <taxon>Isosphaeraceae</taxon>
        <taxon>Paludisphaera</taxon>
    </lineage>
</organism>
<keyword evidence="2" id="KW-1185">Reference proteome</keyword>
<dbReference type="Pfam" id="PF11075">
    <property type="entry name" value="DUF2780"/>
    <property type="match status" value="1"/>
</dbReference>
<name>A0ABT6F6X6_9BACT</name>
<evidence type="ECO:0008006" key="3">
    <source>
        <dbReference type="Google" id="ProtNLM"/>
    </source>
</evidence>
<gene>
    <name evidence="1" type="ORF">PZE19_06175</name>
</gene>
<evidence type="ECO:0000313" key="1">
    <source>
        <dbReference type="EMBL" id="MDG3003345.1"/>
    </source>
</evidence>